<name>A0A2S8G087_9BACT</name>
<evidence type="ECO:0000313" key="5">
    <source>
        <dbReference type="EMBL" id="PQO37862.1"/>
    </source>
</evidence>
<dbReference type="InterPro" id="IPR002577">
    <property type="entry name" value="HTH_HxlR"/>
</dbReference>
<dbReference type="EMBL" id="PUHY01000005">
    <property type="protein sequence ID" value="PQO37862.1"/>
    <property type="molecule type" value="Genomic_DNA"/>
</dbReference>
<protein>
    <submittedName>
        <fullName evidence="5">Transcriptional regulator</fullName>
    </submittedName>
</protein>
<dbReference type="InterPro" id="IPR036388">
    <property type="entry name" value="WH-like_DNA-bd_sf"/>
</dbReference>
<evidence type="ECO:0000259" key="4">
    <source>
        <dbReference type="PROSITE" id="PS51118"/>
    </source>
</evidence>
<keyword evidence="1" id="KW-0805">Transcription regulation</keyword>
<dbReference type="PANTHER" id="PTHR33204:SF37">
    <property type="entry name" value="HTH-TYPE TRANSCRIPTIONAL REGULATOR YODB"/>
    <property type="match status" value="1"/>
</dbReference>
<comment type="caution">
    <text evidence="5">The sequence shown here is derived from an EMBL/GenBank/DDBJ whole genome shotgun (WGS) entry which is preliminary data.</text>
</comment>
<organism evidence="5 6">
    <name type="scientific">Blastopirellula marina</name>
    <dbReference type="NCBI Taxonomy" id="124"/>
    <lineage>
        <taxon>Bacteria</taxon>
        <taxon>Pseudomonadati</taxon>
        <taxon>Planctomycetota</taxon>
        <taxon>Planctomycetia</taxon>
        <taxon>Pirellulales</taxon>
        <taxon>Pirellulaceae</taxon>
        <taxon>Blastopirellula</taxon>
    </lineage>
</organism>
<evidence type="ECO:0000313" key="6">
    <source>
        <dbReference type="Proteomes" id="UP000238322"/>
    </source>
</evidence>
<dbReference type="SUPFAM" id="SSF46785">
    <property type="entry name" value="Winged helix' DNA-binding domain"/>
    <property type="match status" value="1"/>
</dbReference>
<evidence type="ECO:0000256" key="2">
    <source>
        <dbReference type="ARBA" id="ARBA00023125"/>
    </source>
</evidence>
<dbReference type="InterPro" id="IPR036390">
    <property type="entry name" value="WH_DNA-bd_sf"/>
</dbReference>
<dbReference type="OrthoDB" id="9800966at2"/>
<dbReference type="Proteomes" id="UP000238322">
    <property type="component" value="Unassembled WGS sequence"/>
</dbReference>
<proteinExistence type="predicted"/>
<evidence type="ECO:0000256" key="1">
    <source>
        <dbReference type="ARBA" id="ARBA00023015"/>
    </source>
</evidence>
<evidence type="ECO:0000256" key="3">
    <source>
        <dbReference type="ARBA" id="ARBA00023163"/>
    </source>
</evidence>
<feature type="domain" description="HTH hxlR-type" evidence="4">
    <location>
        <begin position="2"/>
        <end position="100"/>
    </location>
</feature>
<dbReference type="Gene3D" id="1.10.10.10">
    <property type="entry name" value="Winged helix-like DNA-binding domain superfamily/Winged helix DNA-binding domain"/>
    <property type="match status" value="1"/>
</dbReference>
<sequence length="103" mass="11879">METTDLFEKCLGCRYMVALMRRIGEGTARPGQLERALEDISAKVLSERLKRLVEYRIVEKTAFPEIPPRVEYRLTTFGQRLLEIVDEVEQLHNKASKQADGLL</sequence>
<dbReference type="AlphaFoldDB" id="A0A2S8G087"/>
<accession>A0A2S8G087</accession>
<dbReference type="GO" id="GO:0003677">
    <property type="term" value="F:DNA binding"/>
    <property type="evidence" value="ECO:0007669"/>
    <property type="project" value="UniProtKB-KW"/>
</dbReference>
<dbReference type="PANTHER" id="PTHR33204">
    <property type="entry name" value="TRANSCRIPTIONAL REGULATOR, MARR FAMILY"/>
    <property type="match status" value="1"/>
</dbReference>
<keyword evidence="3" id="KW-0804">Transcription</keyword>
<dbReference type="PROSITE" id="PS51118">
    <property type="entry name" value="HTH_HXLR"/>
    <property type="match status" value="1"/>
</dbReference>
<gene>
    <name evidence="5" type="ORF">C5Y83_04110</name>
</gene>
<keyword evidence="2" id="KW-0238">DNA-binding</keyword>
<dbReference type="Pfam" id="PF01638">
    <property type="entry name" value="HxlR"/>
    <property type="match status" value="1"/>
</dbReference>
<reference evidence="5 6" key="1">
    <citation type="submission" date="2018-02" db="EMBL/GenBank/DDBJ databases">
        <title>Comparative genomes isolates from brazilian mangrove.</title>
        <authorList>
            <person name="Araujo J.E."/>
            <person name="Taketani R.G."/>
            <person name="Silva M.C.P."/>
            <person name="Loureco M.V."/>
            <person name="Andreote F.D."/>
        </authorList>
    </citation>
    <scope>NUCLEOTIDE SEQUENCE [LARGE SCALE GENOMIC DNA]</scope>
    <source>
        <strain evidence="5 6">Hex-1 MGV</strain>
    </source>
</reference>